<gene>
    <name evidence="3" type="primary">hacB</name>
    <name evidence="3" type="ORF">Dalu01_00974</name>
</gene>
<dbReference type="Gene3D" id="3.20.19.10">
    <property type="entry name" value="Aconitase, domain 4"/>
    <property type="match status" value="1"/>
</dbReference>
<sequence length="177" mass="19211">MPRIWKFGPNVNTDDILPGKFAPFMAGEDVFQTFAFHYIRPEFASQVQPGDVLIGGRNWGLGSSREYAPQALKKLRIGGIIAPSFARIHYRNLLNLGIPAFEADLTGVLEDGDEVSLDVETGVLTSAGGTVQLPPPPEFLREALREGSILAFFKRYGRFPGEQPGEQPGEPAGEGGP</sequence>
<dbReference type="InterPro" id="IPR015928">
    <property type="entry name" value="Aconitase/3IPM_dehydase_swvl"/>
</dbReference>
<reference evidence="3 4" key="1">
    <citation type="submission" date="2024-02" db="EMBL/GenBank/DDBJ databases">
        <title>Deinococcus aluminii NBRC 112889.</title>
        <authorList>
            <person name="Ichikawa N."/>
            <person name="Katano-Makiyama Y."/>
            <person name="Hidaka K."/>
        </authorList>
    </citation>
    <scope>NUCLEOTIDE SEQUENCE [LARGE SCALE GENOMIC DNA]</scope>
    <source>
        <strain evidence="3 4">NBRC 112889</strain>
    </source>
</reference>
<dbReference type="SUPFAM" id="SSF52016">
    <property type="entry name" value="LeuD/IlvD-like"/>
    <property type="match status" value="1"/>
</dbReference>
<dbReference type="NCBIfam" id="NF010629">
    <property type="entry name" value="PRK14023.1"/>
    <property type="match status" value="1"/>
</dbReference>
<dbReference type="PANTHER" id="PTHR43345:SF10">
    <property type="entry name" value="3-ISOPROPYLMALATE DEHYDRATASE SMALL SUBUNIT 1"/>
    <property type="match status" value="1"/>
</dbReference>
<comment type="caution">
    <text evidence="3">The sequence shown here is derived from an EMBL/GenBank/DDBJ whole genome shotgun (WGS) entry which is preliminary data.</text>
</comment>
<organism evidence="3 4">
    <name type="scientific">Deinococcus aluminii</name>
    <dbReference type="NCBI Taxonomy" id="1656885"/>
    <lineage>
        <taxon>Bacteria</taxon>
        <taxon>Thermotogati</taxon>
        <taxon>Deinococcota</taxon>
        <taxon>Deinococci</taxon>
        <taxon>Deinococcales</taxon>
        <taxon>Deinococcaceae</taxon>
        <taxon>Deinococcus</taxon>
    </lineage>
</organism>
<name>A0ABP9XDI0_9DEIO</name>
<dbReference type="RefSeq" id="WP_345451838.1">
    <property type="nucleotide sequence ID" value="NZ_BAABRV010000002.1"/>
</dbReference>
<keyword evidence="1" id="KW-0456">Lyase</keyword>
<evidence type="ECO:0000256" key="1">
    <source>
        <dbReference type="ARBA" id="ARBA00023239"/>
    </source>
</evidence>
<evidence type="ECO:0000313" key="3">
    <source>
        <dbReference type="EMBL" id="GAA5532585.1"/>
    </source>
</evidence>
<dbReference type="InterPro" id="IPR050075">
    <property type="entry name" value="LeuD"/>
</dbReference>
<accession>A0ABP9XDI0</accession>
<dbReference type="NCBIfam" id="TIGR02087">
    <property type="entry name" value="LEUD_arch"/>
    <property type="match status" value="1"/>
</dbReference>
<dbReference type="InterPro" id="IPR000573">
    <property type="entry name" value="AconitaseA/IPMdHydase_ssu_swvl"/>
</dbReference>
<keyword evidence="4" id="KW-1185">Reference proteome</keyword>
<dbReference type="PANTHER" id="PTHR43345">
    <property type="entry name" value="3-ISOPROPYLMALATE DEHYDRATASE SMALL SUBUNIT 2-RELATED-RELATED"/>
    <property type="match status" value="1"/>
</dbReference>
<evidence type="ECO:0000259" key="2">
    <source>
        <dbReference type="Pfam" id="PF00694"/>
    </source>
</evidence>
<dbReference type="Pfam" id="PF00694">
    <property type="entry name" value="Aconitase_C"/>
    <property type="match status" value="1"/>
</dbReference>
<dbReference type="InterPro" id="IPR011827">
    <property type="entry name" value="LeuD_type2/HacB/DmdB"/>
</dbReference>
<evidence type="ECO:0000313" key="4">
    <source>
        <dbReference type="Proteomes" id="UP001404956"/>
    </source>
</evidence>
<dbReference type="Proteomes" id="UP001404956">
    <property type="component" value="Unassembled WGS sequence"/>
</dbReference>
<proteinExistence type="predicted"/>
<protein>
    <submittedName>
        <fullName evidence="3">Homoaconitase small subunit</fullName>
    </submittedName>
</protein>
<feature type="domain" description="Aconitase A/isopropylmalate dehydratase small subunit swivel" evidence="2">
    <location>
        <begin position="52"/>
        <end position="98"/>
    </location>
</feature>
<dbReference type="EMBL" id="BAABRV010000002">
    <property type="protein sequence ID" value="GAA5532585.1"/>
    <property type="molecule type" value="Genomic_DNA"/>
</dbReference>